<sequence length="81" mass="8971">MFESSTSTLDLPTANTTHFIGDDLFEDSIAYGQPTLDPQDIAGDEEHQSELSDCHLSLDSDEEGSGFFQGQFPLTCVLRLW</sequence>
<keyword evidence="3" id="KW-1185">Reference proteome</keyword>
<evidence type="ECO:0000313" key="2">
    <source>
        <dbReference type="EMBL" id="CEL63030.1"/>
    </source>
</evidence>
<reference evidence="2 3" key="1">
    <citation type="submission" date="2014-11" db="EMBL/GenBank/DDBJ databases">
        <authorList>
            <person name="Wibberg Daniel"/>
        </authorList>
    </citation>
    <scope>NUCLEOTIDE SEQUENCE [LARGE SCALE GENOMIC DNA]</scope>
    <source>
        <strain evidence="2">Rhizoctonia solani AG1-IB 7/3/14</strain>
    </source>
</reference>
<evidence type="ECO:0000256" key="1">
    <source>
        <dbReference type="SAM" id="MobiDB-lite"/>
    </source>
</evidence>
<dbReference type="Proteomes" id="UP000059188">
    <property type="component" value="Unassembled WGS sequence"/>
</dbReference>
<proteinExistence type="predicted"/>
<organism evidence="2 3">
    <name type="scientific">Thanatephorus cucumeris (strain AG1-IB / isolate 7/3/14)</name>
    <name type="common">Lettuce bottom rot fungus</name>
    <name type="synonym">Rhizoctonia solani</name>
    <dbReference type="NCBI Taxonomy" id="1108050"/>
    <lineage>
        <taxon>Eukaryota</taxon>
        <taxon>Fungi</taxon>
        <taxon>Dikarya</taxon>
        <taxon>Basidiomycota</taxon>
        <taxon>Agaricomycotina</taxon>
        <taxon>Agaricomycetes</taxon>
        <taxon>Cantharellales</taxon>
        <taxon>Ceratobasidiaceae</taxon>
        <taxon>Rhizoctonia</taxon>
        <taxon>Rhizoctonia solani AG-1</taxon>
    </lineage>
</organism>
<feature type="compositionally biased region" description="Basic and acidic residues" evidence="1">
    <location>
        <begin position="44"/>
        <end position="53"/>
    </location>
</feature>
<dbReference type="AlphaFoldDB" id="A0A0B7FZ95"/>
<evidence type="ECO:0000313" key="3">
    <source>
        <dbReference type="Proteomes" id="UP000059188"/>
    </source>
</evidence>
<protein>
    <submittedName>
        <fullName evidence="2">Uncharacterized protein</fullName>
    </submittedName>
</protein>
<gene>
    <name evidence="2" type="ORF">RSOLAG1IB_12630</name>
</gene>
<name>A0A0B7FZ95_THACB</name>
<feature type="region of interest" description="Disordered" evidence="1">
    <location>
        <begin position="30"/>
        <end position="53"/>
    </location>
</feature>
<accession>A0A0B7FZ95</accession>
<dbReference type="EMBL" id="LN679874">
    <property type="protein sequence ID" value="CEL63030.1"/>
    <property type="molecule type" value="Genomic_DNA"/>
</dbReference>